<dbReference type="OrthoDB" id="531190at2759"/>
<evidence type="ECO:0000313" key="4">
    <source>
        <dbReference type="Proteomes" id="UP000075714"/>
    </source>
</evidence>
<evidence type="ECO:0000313" key="3">
    <source>
        <dbReference type="EMBL" id="KXZ51931.1"/>
    </source>
</evidence>
<keyword evidence="4" id="KW-1185">Reference proteome</keyword>
<sequence length="504" mass="57497">MEEIANQERRFEAFKKELEDKQRRLVRFENVQELMKQYKKPLLQSAFDLQSRLANQIKTNFLYQFAQKGNARDRDYARLNMAFVISEFLGWLEVIRQEIVFIVGGGNRTSDLNLILDAIKFQFTGETPVQGNGSPHSLDTDVHWQTLQLYAGELRAIGEVMIVERTYDDDNVGSNLSVIGYAEFVRRCNAEPPGLDSPEELAAWKAGKEKLQQETLAPLLGHVDKLMTLENDSAPRRRITMLQVLLCKLIDVLDDAVPYEMGPEFNLEDGEEPRYIPRDFRLTPLVKWLSRPQLKWLSEQRFMEKVHAVDRLAWTDWHARVRSLPPEDQDIFVRVAFPGFREDLHVDRDGRMLSQEEREKKLGKDAFPAAFPPRQPRMREPWWWAALSPTDHERWYNEAVSKGRVAAGTTFNKSASMRRGQGSVKSGGFLGISWPLMRNRKTAPLETKAAPPPDTELSGGYATRAVLTSPSAQTIRFANSGVPSPQASRDMTPVQVNPRSSAGL</sequence>
<reference evidence="4" key="1">
    <citation type="journal article" date="2016" name="Nat. Commun.">
        <title>The Gonium pectorale genome demonstrates co-option of cell cycle regulation during the evolution of multicellularity.</title>
        <authorList>
            <person name="Hanschen E.R."/>
            <person name="Marriage T.N."/>
            <person name="Ferris P.J."/>
            <person name="Hamaji T."/>
            <person name="Toyoda A."/>
            <person name="Fujiyama A."/>
            <person name="Neme R."/>
            <person name="Noguchi H."/>
            <person name="Minakuchi Y."/>
            <person name="Suzuki M."/>
            <person name="Kawai-Toyooka H."/>
            <person name="Smith D.R."/>
            <person name="Sparks H."/>
            <person name="Anderson J."/>
            <person name="Bakaric R."/>
            <person name="Luria V."/>
            <person name="Karger A."/>
            <person name="Kirschner M.W."/>
            <person name="Durand P.M."/>
            <person name="Michod R.E."/>
            <person name="Nozaki H."/>
            <person name="Olson B.J."/>
        </authorList>
    </citation>
    <scope>NUCLEOTIDE SEQUENCE [LARGE SCALE GENOMIC DNA]</scope>
    <source>
        <strain evidence="4">NIES-2863</strain>
    </source>
</reference>
<dbReference type="Proteomes" id="UP000075714">
    <property type="component" value="Unassembled WGS sequence"/>
</dbReference>
<accession>A0A150GQ47</accession>
<feature type="coiled-coil region" evidence="1">
    <location>
        <begin position="1"/>
        <end position="31"/>
    </location>
</feature>
<proteinExistence type="predicted"/>
<evidence type="ECO:0000256" key="2">
    <source>
        <dbReference type="SAM" id="MobiDB-lite"/>
    </source>
</evidence>
<protein>
    <submittedName>
        <fullName evidence="3">Uncharacterized protein</fullName>
    </submittedName>
</protein>
<dbReference type="EMBL" id="LSYV01000012">
    <property type="protein sequence ID" value="KXZ51931.1"/>
    <property type="molecule type" value="Genomic_DNA"/>
</dbReference>
<name>A0A150GQ47_GONPE</name>
<keyword evidence="1" id="KW-0175">Coiled coil</keyword>
<evidence type="ECO:0000256" key="1">
    <source>
        <dbReference type="SAM" id="Coils"/>
    </source>
</evidence>
<organism evidence="3 4">
    <name type="scientific">Gonium pectorale</name>
    <name type="common">Green alga</name>
    <dbReference type="NCBI Taxonomy" id="33097"/>
    <lineage>
        <taxon>Eukaryota</taxon>
        <taxon>Viridiplantae</taxon>
        <taxon>Chlorophyta</taxon>
        <taxon>core chlorophytes</taxon>
        <taxon>Chlorophyceae</taxon>
        <taxon>CS clade</taxon>
        <taxon>Chlamydomonadales</taxon>
        <taxon>Volvocaceae</taxon>
        <taxon>Gonium</taxon>
    </lineage>
</organism>
<dbReference type="AlphaFoldDB" id="A0A150GQ47"/>
<feature type="region of interest" description="Disordered" evidence="2">
    <location>
        <begin position="472"/>
        <end position="504"/>
    </location>
</feature>
<comment type="caution">
    <text evidence="3">The sequence shown here is derived from an EMBL/GenBank/DDBJ whole genome shotgun (WGS) entry which is preliminary data.</text>
</comment>
<gene>
    <name evidence="3" type="ORF">GPECTOR_11g57</name>
</gene>